<dbReference type="STRING" id="1423776.FD04_GL000662"/>
<protein>
    <submittedName>
        <fullName evidence="3">Xanthosine triphosphate pyrophosphatase</fullName>
    </submittedName>
</protein>
<keyword evidence="2" id="KW-0378">Hydrolase</keyword>
<dbReference type="EMBL" id="AZEE01000027">
    <property type="protein sequence ID" value="KRK98917.1"/>
    <property type="molecule type" value="Genomic_DNA"/>
</dbReference>
<dbReference type="CDD" id="cd00515">
    <property type="entry name" value="HAM1"/>
    <property type="match status" value="1"/>
</dbReference>
<keyword evidence="4" id="KW-1185">Reference proteome</keyword>
<dbReference type="AlphaFoldDB" id="A0A0R1LSX6"/>
<dbReference type="InterPro" id="IPR029001">
    <property type="entry name" value="ITPase-like_fam"/>
</dbReference>
<dbReference type="Proteomes" id="UP000051160">
    <property type="component" value="Unassembled WGS sequence"/>
</dbReference>
<comment type="caution">
    <text evidence="3">The sequence shown here is derived from an EMBL/GenBank/DDBJ whole genome shotgun (WGS) entry which is preliminary data.</text>
</comment>
<dbReference type="Pfam" id="PF01725">
    <property type="entry name" value="Ham1p_like"/>
    <property type="match status" value="1"/>
</dbReference>
<dbReference type="PATRIC" id="fig|1423776.4.peg.665"/>
<dbReference type="OrthoDB" id="2142580at2"/>
<dbReference type="PANTHER" id="PTHR11067">
    <property type="entry name" value="INOSINE TRIPHOSPHATE PYROPHOSPHATASE/HAM1 PROTEIN"/>
    <property type="match status" value="1"/>
</dbReference>
<gene>
    <name evidence="3" type="ORF">FD04_GL000662</name>
</gene>
<evidence type="ECO:0000256" key="2">
    <source>
        <dbReference type="ARBA" id="ARBA00022801"/>
    </source>
</evidence>
<evidence type="ECO:0000313" key="3">
    <source>
        <dbReference type="EMBL" id="KRK98917.1"/>
    </source>
</evidence>
<evidence type="ECO:0000313" key="4">
    <source>
        <dbReference type="Proteomes" id="UP000051160"/>
    </source>
</evidence>
<reference evidence="3 4" key="1">
    <citation type="journal article" date="2015" name="Genome Announc.">
        <title>Expanding the biotechnology potential of lactobacilli through comparative genomics of 213 strains and associated genera.</title>
        <authorList>
            <person name="Sun Z."/>
            <person name="Harris H.M."/>
            <person name="McCann A."/>
            <person name="Guo C."/>
            <person name="Argimon S."/>
            <person name="Zhang W."/>
            <person name="Yang X."/>
            <person name="Jeffery I.B."/>
            <person name="Cooney J.C."/>
            <person name="Kagawa T.F."/>
            <person name="Liu W."/>
            <person name="Song Y."/>
            <person name="Salvetti E."/>
            <person name="Wrobel A."/>
            <person name="Rasinkangas P."/>
            <person name="Parkhill J."/>
            <person name="Rea M.C."/>
            <person name="O'Sullivan O."/>
            <person name="Ritari J."/>
            <person name="Douillard F.P."/>
            <person name="Paul Ross R."/>
            <person name="Yang R."/>
            <person name="Briner A.E."/>
            <person name="Felis G.E."/>
            <person name="de Vos W.M."/>
            <person name="Barrangou R."/>
            <person name="Klaenhammer T.R."/>
            <person name="Caufield P.W."/>
            <person name="Cui Y."/>
            <person name="Zhang H."/>
            <person name="O'Toole P.W."/>
        </authorList>
    </citation>
    <scope>NUCLEOTIDE SEQUENCE [LARGE SCALE GENOMIC DNA]</scope>
    <source>
        <strain evidence="3 4">DSM 19909</strain>
    </source>
</reference>
<comment type="similarity">
    <text evidence="1">Belongs to the HAM1 NTPase family.</text>
</comment>
<dbReference type="SUPFAM" id="SSF52972">
    <property type="entry name" value="ITPase-like"/>
    <property type="match status" value="1"/>
</dbReference>
<dbReference type="GO" id="GO:0009143">
    <property type="term" value="P:nucleoside triphosphate catabolic process"/>
    <property type="evidence" value="ECO:0007669"/>
    <property type="project" value="InterPro"/>
</dbReference>
<dbReference type="RefSeq" id="WP_054698900.1">
    <property type="nucleotide sequence ID" value="NZ_AZEE01000027.1"/>
</dbReference>
<dbReference type="Gene3D" id="3.90.950.10">
    <property type="match status" value="1"/>
</dbReference>
<dbReference type="InterPro" id="IPR002637">
    <property type="entry name" value="RdgB/HAM1"/>
</dbReference>
<dbReference type="GO" id="GO:0005829">
    <property type="term" value="C:cytosol"/>
    <property type="evidence" value="ECO:0007669"/>
    <property type="project" value="TreeGrafter"/>
</dbReference>
<dbReference type="GO" id="GO:0047429">
    <property type="term" value="F:nucleoside triphosphate diphosphatase activity"/>
    <property type="evidence" value="ECO:0007669"/>
    <property type="project" value="InterPro"/>
</dbReference>
<accession>A0A0R1LSX6</accession>
<sequence>MTDWLIASNNAFKTADLIKCLAFYGIQAQPYTNVLSPVTFPSETTTSYETNALTKAQFLAKITSCGVIADDSGIEIPALGTHLGVTTKRELHQDVAHSDNQTILLAMAGQADRRATMVSTLAAVQPNQPAIVVTGRVTGQIAQTSRGDYSTGFDKLFQLDHQQSTLAQLPDEQRLPLTHRGRAAHQLAQQLKGE</sequence>
<name>A0A0R1LSX6_9LACO</name>
<evidence type="ECO:0000256" key="1">
    <source>
        <dbReference type="ARBA" id="ARBA00008023"/>
    </source>
</evidence>
<dbReference type="PANTHER" id="PTHR11067:SF9">
    <property type="entry name" value="INOSINE TRIPHOSPHATE PYROPHOSPHATASE"/>
    <property type="match status" value="1"/>
</dbReference>
<proteinExistence type="inferred from homology"/>
<organism evidence="3 4">
    <name type="scientific">Secundilactobacillus odoratitofui DSM 19909 = JCM 15043</name>
    <dbReference type="NCBI Taxonomy" id="1423776"/>
    <lineage>
        <taxon>Bacteria</taxon>
        <taxon>Bacillati</taxon>
        <taxon>Bacillota</taxon>
        <taxon>Bacilli</taxon>
        <taxon>Lactobacillales</taxon>
        <taxon>Lactobacillaceae</taxon>
        <taxon>Secundilactobacillus</taxon>
    </lineage>
</organism>